<evidence type="ECO:0000313" key="7">
    <source>
        <dbReference type="Proteomes" id="UP000035682"/>
    </source>
</evidence>
<dbReference type="PROSITE" id="PS01359">
    <property type="entry name" value="ZF_PHD_1"/>
    <property type="match status" value="1"/>
</dbReference>
<dbReference type="SUPFAM" id="SSF57903">
    <property type="entry name" value="FYVE/PHD zinc finger"/>
    <property type="match status" value="2"/>
</dbReference>
<protein>
    <submittedName>
        <fullName evidence="6">Zinc finger, PHD-type domain and Zinc finger, FYVE/PHD-type domain and Zinc finger, RING/FYVE/PHD-type domain-containing protein</fullName>
    </submittedName>
</protein>
<dbReference type="RefSeq" id="XP_024509929.1">
    <property type="nucleotide sequence ID" value="XM_024644361.1"/>
</dbReference>
<keyword evidence="3" id="KW-0862">Zinc</keyword>
<proteinExistence type="predicted"/>
<accession>A0A090N0I2</accession>
<dbReference type="AlphaFoldDB" id="A0A090N0I2"/>
<evidence type="ECO:0000256" key="3">
    <source>
        <dbReference type="ARBA" id="ARBA00022833"/>
    </source>
</evidence>
<keyword evidence="7" id="KW-1185">Reference proteome</keyword>
<feature type="domain" description="Zinc finger PHD-type" evidence="5">
    <location>
        <begin position="467"/>
        <end position="514"/>
    </location>
</feature>
<evidence type="ECO:0000256" key="4">
    <source>
        <dbReference type="SAM" id="MobiDB-lite"/>
    </source>
</evidence>
<organism evidence="6">
    <name type="scientific">Strongyloides ratti</name>
    <name type="common">Parasitic roundworm</name>
    <dbReference type="NCBI Taxonomy" id="34506"/>
    <lineage>
        <taxon>Eukaryota</taxon>
        <taxon>Metazoa</taxon>
        <taxon>Ecdysozoa</taxon>
        <taxon>Nematoda</taxon>
        <taxon>Chromadorea</taxon>
        <taxon>Rhabditida</taxon>
        <taxon>Tylenchina</taxon>
        <taxon>Panagrolaimomorpha</taxon>
        <taxon>Strongyloidoidea</taxon>
        <taxon>Strongyloididae</taxon>
        <taxon>Strongyloides</taxon>
    </lineage>
</organism>
<evidence type="ECO:0000313" key="8">
    <source>
        <dbReference type="WBParaSite" id="SRAE_X000006400.1"/>
    </source>
</evidence>
<dbReference type="GeneID" id="36383111"/>
<dbReference type="EMBL" id="LN609530">
    <property type="protein sequence ID" value="CEF70733.1"/>
    <property type="molecule type" value="Genomic_DNA"/>
</dbReference>
<keyword evidence="2" id="KW-0863">Zinc-finger</keyword>
<feature type="compositionally biased region" description="Basic and acidic residues" evidence="4">
    <location>
        <begin position="170"/>
        <end position="188"/>
    </location>
</feature>
<dbReference type="InterPro" id="IPR019786">
    <property type="entry name" value="Zinc_finger_PHD-type_CS"/>
</dbReference>
<dbReference type="Gene3D" id="3.30.40.10">
    <property type="entry name" value="Zinc/RING finger domain, C3HC4 (zinc finger)"/>
    <property type="match status" value="1"/>
</dbReference>
<evidence type="ECO:0000313" key="6">
    <source>
        <dbReference type="EMBL" id="CEF70733.1"/>
    </source>
</evidence>
<feature type="region of interest" description="Disordered" evidence="4">
    <location>
        <begin position="170"/>
        <end position="206"/>
    </location>
</feature>
<dbReference type="WormBase" id="SRAE_X000006400">
    <property type="protein sequence ID" value="SRP11850"/>
    <property type="gene ID" value="WBGene00265618"/>
</dbReference>
<dbReference type="InterPro" id="IPR011011">
    <property type="entry name" value="Znf_FYVE_PHD"/>
</dbReference>
<feature type="compositionally biased region" description="Polar residues" evidence="4">
    <location>
        <begin position="189"/>
        <end position="206"/>
    </location>
</feature>
<dbReference type="STRING" id="34506.A0A090N0I2"/>
<dbReference type="GO" id="GO:0008270">
    <property type="term" value="F:zinc ion binding"/>
    <property type="evidence" value="ECO:0007669"/>
    <property type="project" value="UniProtKB-KW"/>
</dbReference>
<evidence type="ECO:0000259" key="5">
    <source>
        <dbReference type="SMART" id="SM00249"/>
    </source>
</evidence>
<gene>
    <name evidence="6 8 9" type="ORF">SRAE_X000006400</name>
</gene>
<name>A0A090N0I2_STRRB</name>
<dbReference type="SMART" id="SM00249">
    <property type="entry name" value="PHD"/>
    <property type="match status" value="2"/>
</dbReference>
<dbReference type="InterPro" id="IPR001965">
    <property type="entry name" value="Znf_PHD"/>
</dbReference>
<evidence type="ECO:0000256" key="1">
    <source>
        <dbReference type="ARBA" id="ARBA00022723"/>
    </source>
</evidence>
<dbReference type="WBParaSite" id="SRAE_X000006400.1">
    <property type="protein sequence ID" value="SRAE_X000006400.1"/>
    <property type="gene ID" value="WBGene00265618"/>
</dbReference>
<keyword evidence="1" id="KW-0479">Metal-binding</keyword>
<evidence type="ECO:0000256" key="2">
    <source>
        <dbReference type="ARBA" id="ARBA00022771"/>
    </source>
</evidence>
<evidence type="ECO:0000313" key="9">
    <source>
        <dbReference type="WormBase" id="SRAE_X000006400"/>
    </source>
</evidence>
<sequence length="769" mass="89847">MDNEYLQKINGKENCGKDKGSFVLNDELDDANWKFSHILSEPGPSHIKQSKDEILNTSKESLYERVKRRTRNVAPKYVEECIENSKNNSTNTLKKKKTVDYISMTDNNINAKKTCKRFKSNIIEETQNEEVIKNKRVCKKRSPSICITKKTIANNTQIAGELSMKEKELSKKETTKKEIPRKITKSNETKQTTDANQIKESGRENSILQEHQYNDINVENIITGKRRRKTVQTYDINVLTTYQDAVKKETVSQKKVNQGQKKFHGYIDSLLKKNIIDSEMAEEFKKLCIKKIKVPREPGYINDCTVKEDEKGGIPPCVVCNEISDVVLRCRWCRDAYHWVCYPIRLFKYTFPKRPWRCINCHLKNITKEEISDIKKSLRTERCLARKTGDTKKLSFFEKLNNNINVYDKLHKKPSNIKMKYYNLLVNVIDKPPCDFDDDSFSDSSDDDIWYRNSLYPNGLFGSLRNCCYLCLKPETEVKHIMKCTFCSGQYHCDCLTPPFCYTPLDDFNCGYHINEPKKEPNLLSYSRVLDAINKYNDGGFKSNIEFELEFRNAVKQIEREEKPRVLKRPKNFCRNVPIEVERYYTSQFAKLLQHFELKDTKIRNILKQKLEDDVYDIYNQYEQLYFADDIEKDNDELKKQFALTNIVLKYVLKVSLKAFIIRNKDSKIDVKINRFPYNNCCEIKDRMVDIKYIPTLGKYELFVLGRYPVFVNGILIGKDRLSSTSNGNCGCQKYFKLKDVSKAFMPSVFLKSGDIIRIGCCVILFGHA</sequence>
<reference evidence="6 7" key="1">
    <citation type="submission" date="2014-09" db="EMBL/GenBank/DDBJ databases">
        <authorList>
            <person name="Martin A.A."/>
        </authorList>
    </citation>
    <scope>NUCLEOTIDE SEQUENCE</scope>
    <source>
        <strain evidence="7">ED321</strain>
        <strain evidence="6">ED321 Heterogonic</strain>
    </source>
</reference>
<feature type="domain" description="Zinc finger PHD-type" evidence="5">
    <location>
        <begin position="316"/>
        <end position="362"/>
    </location>
</feature>
<dbReference type="CTD" id="36383111"/>
<dbReference type="InterPro" id="IPR013083">
    <property type="entry name" value="Znf_RING/FYVE/PHD"/>
</dbReference>
<dbReference type="Proteomes" id="UP000035682">
    <property type="component" value="Unplaced"/>
</dbReference>
<reference evidence="8" key="2">
    <citation type="submission" date="2020-12" db="UniProtKB">
        <authorList>
            <consortium name="WormBaseParasite"/>
        </authorList>
    </citation>
    <scope>IDENTIFICATION</scope>
</reference>